<name>A0A397U9F3_9GLOM</name>
<dbReference type="EMBL" id="QKWP01001742">
    <property type="protein sequence ID" value="RIB06920.1"/>
    <property type="molecule type" value="Genomic_DNA"/>
</dbReference>
<dbReference type="OrthoDB" id="2432937at2759"/>
<organism evidence="1 2">
    <name type="scientific">Gigaspora rosea</name>
    <dbReference type="NCBI Taxonomy" id="44941"/>
    <lineage>
        <taxon>Eukaryota</taxon>
        <taxon>Fungi</taxon>
        <taxon>Fungi incertae sedis</taxon>
        <taxon>Mucoromycota</taxon>
        <taxon>Glomeromycotina</taxon>
        <taxon>Glomeromycetes</taxon>
        <taxon>Diversisporales</taxon>
        <taxon>Gigasporaceae</taxon>
        <taxon>Gigaspora</taxon>
    </lineage>
</organism>
<sequence>SSILDNEEVLLPELRGLFIYLFTMGELIDCYLNSHITHQERIEMAMTAYFFLHLWKYHIEILSASYSSFVSISKNFLATQTFNIMISLVKSLILLIKIHRDYYENIPLLPWKHGTESCKHIFEVARQFRSDFTFLEILQIVPKISQYFRSIQSEYLLFRKEKKICEGKYNILIINHVDLNILLFY</sequence>
<proteinExistence type="predicted"/>
<evidence type="ECO:0000313" key="2">
    <source>
        <dbReference type="Proteomes" id="UP000266673"/>
    </source>
</evidence>
<accession>A0A397U9F3</accession>
<keyword evidence="2" id="KW-1185">Reference proteome</keyword>
<dbReference type="AlphaFoldDB" id="A0A397U9F3"/>
<reference evidence="1 2" key="1">
    <citation type="submission" date="2018-06" db="EMBL/GenBank/DDBJ databases">
        <title>Comparative genomics reveals the genomic features of Rhizophagus irregularis, R. cerebriforme, R. diaphanum and Gigaspora rosea, and their symbiotic lifestyle signature.</title>
        <authorList>
            <person name="Morin E."/>
            <person name="San Clemente H."/>
            <person name="Chen E.C.H."/>
            <person name="De La Providencia I."/>
            <person name="Hainaut M."/>
            <person name="Kuo A."/>
            <person name="Kohler A."/>
            <person name="Murat C."/>
            <person name="Tang N."/>
            <person name="Roy S."/>
            <person name="Loubradou J."/>
            <person name="Henrissat B."/>
            <person name="Grigoriev I.V."/>
            <person name="Corradi N."/>
            <person name="Roux C."/>
            <person name="Martin F.M."/>
        </authorList>
    </citation>
    <scope>NUCLEOTIDE SEQUENCE [LARGE SCALE GENOMIC DNA]</scope>
    <source>
        <strain evidence="1 2">DAOM 194757</strain>
    </source>
</reference>
<protein>
    <submittedName>
        <fullName evidence="1">Uncharacterized protein</fullName>
    </submittedName>
</protein>
<evidence type="ECO:0000313" key="1">
    <source>
        <dbReference type="EMBL" id="RIB06920.1"/>
    </source>
</evidence>
<dbReference type="Proteomes" id="UP000266673">
    <property type="component" value="Unassembled WGS sequence"/>
</dbReference>
<comment type="caution">
    <text evidence="1">The sequence shown here is derived from an EMBL/GenBank/DDBJ whole genome shotgun (WGS) entry which is preliminary data.</text>
</comment>
<feature type="non-terminal residue" evidence="1">
    <location>
        <position position="1"/>
    </location>
</feature>
<gene>
    <name evidence="1" type="ORF">C2G38_1985121</name>
</gene>